<evidence type="ECO:0000313" key="2">
    <source>
        <dbReference type="EMBL" id="KAA0970559.1"/>
    </source>
</evidence>
<dbReference type="GO" id="GO:0009103">
    <property type="term" value="P:lipopolysaccharide biosynthetic process"/>
    <property type="evidence" value="ECO:0007669"/>
    <property type="project" value="TreeGrafter"/>
</dbReference>
<reference evidence="2 3" key="1">
    <citation type="submission" date="2019-08" db="EMBL/GenBank/DDBJ databases">
        <title>Aureimonas fodiniaquatilis sp. nov., isolated from a coal mine wastewater.</title>
        <authorList>
            <person name="Kim W."/>
        </authorList>
    </citation>
    <scope>NUCLEOTIDE SEQUENCE [LARGE SCALE GENOMIC DNA]</scope>
    <source>
        <strain evidence="2 3">CAU 1482</strain>
    </source>
</reference>
<gene>
    <name evidence="2" type="ORF">FPY71_08640</name>
</gene>
<evidence type="ECO:0008006" key="4">
    <source>
        <dbReference type="Google" id="ProtNLM"/>
    </source>
</evidence>
<dbReference type="Gene3D" id="3.40.50.2000">
    <property type="entry name" value="Glycogen Phosphorylase B"/>
    <property type="match status" value="3"/>
</dbReference>
<evidence type="ECO:0000313" key="3">
    <source>
        <dbReference type="Proteomes" id="UP000324738"/>
    </source>
</evidence>
<dbReference type="PANTHER" id="PTHR46401:SF2">
    <property type="entry name" value="GLYCOSYLTRANSFERASE WBBK-RELATED"/>
    <property type="match status" value="1"/>
</dbReference>
<dbReference type="SUPFAM" id="SSF53756">
    <property type="entry name" value="UDP-Glycosyltransferase/glycogen phosphorylase"/>
    <property type="match status" value="2"/>
</dbReference>
<protein>
    <recommendedName>
        <fullName evidence="4">Glycosyltransferase family 4 protein</fullName>
    </recommendedName>
</protein>
<dbReference type="Proteomes" id="UP000324738">
    <property type="component" value="Unassembled WGS sequence"/>
</dbReference>
<organism evidence="2 3">
    <name type="scientific">Aureimonas fodinaquatilis</name>
    <dbReference type="NCBI Taxonomy" id="2565783"/>
    <lineage>
        <taxon>Bacteria</taxon>
        <taxon>Pseudomonadati</taxon>
        <taxon>Pseudomonadota</taxon>
        <taxon>Alphaproteobacteria</taxon>
        <taxon>Hyphomicrobiales</taxon>
        <taxon>Aurantimonadaceae</taxon>
        <taxon>Aureimonas</taxon>
    </lineage>
</organism>
<dbReference type="GO" id="GO:0016757">
    <property type="term" value="F:glycosyltransferase activity"/>
    <property type="evidence" value="ECO:0007669"/>
    <property type="project" value="TreeGrafter"/>
</dbReference>
<dbReference type="AlphaFoldDB" id="A0A5B0DZC9"/>
<name>A0A5B0DZC9_9HYPH</name>
<evidence type="ECO:0000256" key="1">
    <source>
        <dbReference type="ARBA" id="ARBA00022679"/>
    </source>
</evidence>
<sequence length="855" mass="94588">MAGSAVMVAMGDVVLDNRVLKMAAAMRRAHPEFVLIGTLPHPKSGTVQPIARTVGKLKCLQFPDGSIHAGGLASELEHLQARLHYFTSVICDHIEGLSPQSVHTHGSSTLPIGREIKRRLGDRVQWIHDVRVLPMDLCEPLKDFAVRLETEHLAHADRITTETDEMKAALLKRYAELPPINVIYNTPLLRQMMGPATVRRAVHVPDAPLGVYAGPVVAGQGAERLIAVLQEVPDLHCAICTASSGPYIEAVKAEAEQVGVAARLHWLPALASQNAVAYLSDATFGLLPMQYGTEADLSLPAEFFDFVFAGLPVLSQPFAAIQNFLETFEAGLCCDFSHAKSVANALQRITDSYGLKGEDFSRMRRRFCWEVQERHLLELYLMALGFDGQVIDTVTRFPVPRGPIRVLHGITGAAGQPGALARALNQHAGIYAKSLQITRSKFAYPSDIFYPVAHADAASMLDVMQSVHEDFDIFHMHSRGFVFDRKHTSFPTGHDLVALKAAGKSVIVHFRGSEARIQSMFQRFSPYNYVEDDEDNTVRKYPEDAKRRHIRLIGAVADRVLVPDPELQSYVPGSLVVERAIDLTEWRHVGIQPNSRPLIVHAPSRRGVKGTSAVIAAVENLRLRGFDFDFKLVEGLPQAQARKIYEQADIVVDQLRIGWYGVLAVECMALGKPVVAYIRDDLHHTFEHGLPLANANPVNVEHVLEQLLTNESDRMALALKGRAYVEQVHCSTVVANKLVKIYEEVRRAPRAIDVAAYLEILKEQTAIHDRVVDKCGGLAANVKGQRADLADAMRAIKKLKRGGVLPLVKEPSGFAHRIRAVRRRAGTYGLAPTALFIARRTAWHFVKIFKNGRPT</sequence>
<proteinExistence type="predicted"/>
<dbReference type="PANTHER" id="PTHR46401">
    <property type="entry name" value="GLYCOSYLTRANSFERASE WBBK-RELATED"/>
    <property type="match status" value="1"/>
</dbReference>
<keyword evidence="3" id="KW-1185">Reference proteome</keyword>
<accession>A0A5B0DZC9</accession>
<comment type="caution">
    <text evidence="2">The sequence shown here is derived from an EMBL/GenBank/DDBJ whole genome shotgun (WGS) entry which is preliminary data.</text>
</comment>
<dbReference type="OrthoDB" id="3318784at2"/>
<dbReference type="RefSeq" id="WP_149299644.1">
    <property type="nucleotide sequence ID" value="NZ_VTWH01000002.1"/>
</dbReference>
<keyword evidence="1" id="KW-0808">Transferase</keyword>
<dbReference type="EMBL" id="VTWH01000002">
    <property type="protein sequence ID" value="KAA0970559.1"/>
    <property type="molecule type" value="Genomic_DNA"/>
</dbReference>